<reference evidence="1" key="2">
    <citation type="submission" date="2023-02" db="EMBL/GenBank/DDBJ databases">
        <authorList>
            <person name="Sun Q."/>
            <person name="Mori K."/>
        </authorList>
    </citation>
    <scope>NUCLEOTIDE SEQUENCE</scope>
    <source>
        <strain evidence="1">NBRC 112289</strain>
    </source>
</reference>
<evidence type="ECO:0000313" key="3">
    <source>
        <dbReference type="Proteomes" id="UP001157160"/>
    </source>
</evidence>
<gene>
    <name evidence="1" type="ORF">GCM10025874_03830</name>
    <name evidence="2" type="ORF">GCM10025874_18410</name>
</gene>
<reference evidence="1 3" key="1">
    <citation type="journal article" date="2014" name="Int. J. Syst. Evol. Microbiol.">
        <title>Complete genome sequence of Corynebacterium casei LMG S-19264T (=DSM 44701T), isolated from a smear-ripened cheese.</title>
        <authorList>
            <consortium name="US DOE Joint Genome Institute (JGI-PGF)"/>
            <person name="Walter F."/>
            <person name="Albersmeier A."/>
            <person name="Kalinowski J."/>
            <person name="Ruckert C."/>
        </authorList>
    </citation>
    <scope>NUCLEOTIDE SEQUENCE [LARGE SCALE GENOMIC DNA]</scope>
    <source>
        <strain evidence="1 3">NBRC 112289</strain>
    </source>
</reference>
<dbReference type="EMBL" id="BSUL01000001">
    <property type="protein sequence ID" value="GMA27130.1"/>
    <property type="molecule type" value="Genomic_DNA"/>
</dbReference>
<dbReference type="EMBL" id="BSUL01000001">
    <property type="protein sequence ID" value="GMA28588.1"/>
    <property type="molecule type" value="Genomic_DNA"/>
</dbReference>
<sequence length="51" mass="5232">MRSGWLLMGGTFDMAGREISAAQYIPSGVGTVSLGEWSACTLLGPEGPDTG</sequence>
<proteinExistence type="predicted"/>
<protein>
    <submittedName>
        <fullName evidence="1">Uncharacterized protein</fullName>
    </submittedName>
</protein>
<keyword evidence="3" id="KW-1185">Reference proteome</keyword>
<accession>A0AA37UBC1</accession>
<comment type="caution">
    <text evidence="1">The sequence shown here is derived from an EMBL/GenBank/DDBJ whole genome shotgun (WGS) entry which is preliminary data.</text>
</comment>
<dbReference type="Proteomes" id="UP001157160">
    <property type="component" value="Unassembled WGS sequence"/>
</dbReference>
<evidence type="ECO:0000313" key="1">
    <source>
        <dbReference type="EMBL" id="GMA27130.1"/>
    </source>
</evidence>
<organism evidence="1 3">
    <name type="scientific">Arenivirga flava</name>
    <dbReference type="NCBI Taxonomy" id="1930060"/>
    <lineage>
        <taxon>Bacteria</taxon>
        <taxon>Bacillati</taxon>
        <taxon>Actinomycetota</taxon>
        <taxon>Actinomycetes</taxon>
        <taxon>Micrococcales</taxon>
        <taxon>Microbacteriaceae</taxon>
        <taxon>Arenivirga</taxon>
    </lineage>
</organism>
<evidence type="ECO:0000313" key="2">
    <source>
        <dbReference type="EMBL" id="GMA28588.1"/>
    </source>
</evidence>
<name>A0AA37UBC1_9MICO</name>
<dbReference type="AlphaFoldDB" id="A0AA37UBC1"/>